<organism evidence="4 5">
    <name type="scientific">Tilletiopsis washingtonensis</name>
    <dbReference type="NCBI Taxonomy" id="58919"/>
    <lineage>
        <taxon>Eukaryota</taxon>
        <taxon>Fungi</taxon>
        <taxon>Dikarya</taxon>
        <taxon>Basidiomycota</taxon>
        <taxon>Ustilaginomycotina</taxon>
        <taxon>Exobasidiomycetes</taxon>
        <taxon>Entylomatales</taxon>
        <taxon>Entylomatales incertae sedis</taxon>
        <taxon>Tilletiopsis</taxon>
    </lineage>
</organism>
<sequence>MLLRPLAALARTAPRCARRYSTDRPLVTLTRLSDSPLAAASRQAVSPAPGAPDARAAAYEPELDGGISLLTLDRAPARNAISMQLLAELEECVEAARGDGTRVLVIRSLVPSTFCAGADLRERKGMTPAQVDTFLLALRRTLSSIERLPFPCLAALDGTALGGGLELALCADVRIAGPGARLGLTETRLGIIPGAGGTHRLTRLVGPARAKDLIFSARILDGQTAHALGVVEHYAPAYNGGEGGDEALMAAVASARQMAGNGPLALKAAKLAIDRGEGMDTCVMCLPFCGQHRLTSDFCSETALDWERACYDRLMGTQDRLEGLRAFAEKRRPRYTGE</sequence>
<dbReference type="InterPro" id="IPR001753">
    <property type="entry name" value="Enoyl-CoA_hydra/iso"/>
</dbReference>
<dbReference type="SUPFAM" id="SSF52096">
    <property type="entry name" value="ClpP/crotonase"/>
    <property type="match status" value="1"/>
</dbReference>
<dbReference type="PANTHER" id="PTHR11941:SF171">
    <property type="entry name" value="SD19268P"/>
    <property type="match status" value="1"/>
</dbReference>
<dbReference type="PROSITE" id="PS00166">
    <property type="entry name" value="ENOYL_COA_HYDRATASE"/>
    <property type="match status" value="1"/>
</dbReference>
<dbReference type="AlphaFoldDB" id="A0A316ZCT3"/>
<dbReference type="Gene3D" id="1.10.12.10">
    <property type="entry name" value="Lyase 2-enoyl-coa Hydratase, Chain A, domain 2"/>
    <property type="match status" value="1"/>
</dbReference>
<dbReference type="FunFam" id="3.90.226.10:FF:000009">
    <property type="entry name" value="Carnitinyl-CoA dehydratase"/>
    <property type="match status" value="1"/>
</dbReference>
<protein>
    <submittedName>
        <fullName evidence="4">ClpP/crotonase</fullName>
    </submittedName>
</protein>
<reference evidence="4 5" key="1">
    <citation type="journal article" date="2018" name="Mol. Biol. Evol.">
        <title>Broad Genomic Sampling Reveals a Smut Pathogenic Ancestry of the Fungal Clade Ustilaginomycotina.</title>
        <authorList>
            <person name="Kijpornyongpan T."/>
            <person name="Mondo S.J."/>
            <person name="Barry K."/>
            <person name="Sandor L."/>
            <person name="Lee J."/>
            <person name="Lipzen A."/>
            <person name="Pangilinan J."/>
            <person name="LaButti K."/>
            <person name="Hainaut M."/>
            <person name="Henrissat B."/>
            <person name="Grigoriev I.V."/>
            <person name="Spatafora J.W."/>
            <person name="Aime M.C."/>
        </authorList>
    </citation>
    <scope>NUCLEOTIDE SEQUENCE [LARGE SCALE GENOMIC DNA]</scope>
    <source>
        <strain evidence="4 5">MCA 4186</strain>
    </source>
</reference>
<dbReference type="EMBL" id="KZ819292">
    <property type="protein sequence ID" value="PWN98095.1"/>
    <property type="molecule type" value="Genomic_DNA"/>
</dbReference>
<dbReference type="InterPro" id="IPR014748">
    <property type="entry name" value="Enoyl-CoA_hydra_C"/>
</dbReference>
<keyword evidence="2" id="KW-0456">Lyase</keyword>
<dbReference type="GO" id="GO:0016829">
    <property type="term" value="F:lyase activity"/>
    <property type="evidence" value="ECO:0007669"/>
    <property type="project" value="UniProtKB-KW"/>
</dbReference>
<evidence type="ECO:0000256" key="1">
    <source>
        <dbReference type="ARBA" id="ARBA00005254"/>
    </source>
</evidence>
<dbReference type="CDD" id="cd06558">
    <property type="entry name" value="crotonase-like"/>
    <property type="match status" value="1"/>
</dbReference>
<proteinExistence type="inferred from homology"/>
<dbReference type="Proteomes" id="UP000245946">
    <property type="component" value="Unassembled WGS sequence"/>
</dbReference>
<evidence type="ECO:0000256" key="3">
    <source>
        <dbReference type="RuleBase" id="RU003707"/>
    </source>
</evidence>
<dbReference type="GO" id="GO:0005739">
    <property type="term" value="C:mitochondrion"/>
    <property type="evidence" value="ECO:0007669"/>
    <property type="project" value="TreeGrafter"/>
</dbReference>
<dbReference type="OrthoDB" id="410701at2759"/>
<dbReference type="InterPro" id="IPR029045">
    <property type="entry name" value="ClpP/crotonase-like_dom_sf"/>
</dbReference>
<dbReference type="PANTHER" id="PTHR11941">
    <property type="entry name" value="ENOYL-COA HYDRATASE-RELATED"/>
    <property type="match status" value="1"/>
</dbReference>
<name>A0A316ZCT3_9BASI</name>
<dbReference type="InterPro" id="IPR018376">
    <property type="entry name" value="Enoyl-CoA_hyd/isom_CS"/>
</dbReference>
<accession>A0A316ZCT3</accession>
<evidence type="ECO:0000313" key="4">
    <source>
        <dbReference type="EMBL" id="PWN98095.1"/>
    </source>
</evidence>
<dbReference type="RefSeq" id="XP_025598374.1">
    <property type="nucleotide sequence ID" value="XM_025742295.1"/>
</dbReference>
<gene>
    <name evidence="4" type="ORF">FA09DRAFT_329730</name>
</gene>
<dbReference type="GO" id="GO:0006635">
    <property type="term" value="P:fatty acid beta-oxidation"/>
    <property type="evidence" value="ECO:0007669"/>
    <property type="project" value="TreeGrafter"/>
</dbReference>
<dbReference type="Pfam" id="PF00378">
    <property type="entry name" value="ECH_1"/>
    <property type="match status" value="1"/>
</dbReference>
<evidence type="ECO:0000313" key="5">
    <source>
        <dbReference type="Proteomes" id="UP000245946"/>
    </source>
</evidence>
<evidence type="ECO:0000256" key="2">
    <source>
        <dbReference type="ARBA" id="ARBA00023239"/>
    </source>
</evidence>
<comment type="similarity">
    <text evidence="1 3">Belongs to the enoyl-CoA hydratase/isomerase family.</text>
</comment>
<keyword evidence="5" id="KW-1185">Reference proteome</keyword>
<dbReference type="GeneID" id="37269839"/>
<dbReference type="STRING" id="58919.A0A316ZCT3"/>
<dbReference type="Gene3D" id="3.90.226.10">
    <property type="entry name" value="2-enoyl-CoA Hydratase, Chain A, domain 1"/>
    <property type="match status" value="1"/>
</dbReference>